<proteinExistence type="predicted"/>
<gene>
    <name evidence="2" type="ORF">e2017b09.tmp0015</name>
</gene>
<name>C8TDU9_EIMTE</name>
<organism evidence="2 3">
    <name type="scientific">Eimeria tenella</name>
    <name type="common">Coccidian parasite</name>
    <dbReference type="NCBI Taxonomy" id="5802"/>
    <lineage>
        <taxon>Eukaryota</taxon>
        <taxon>Sar</taxon>
        <taxon>Alveolata</taxon>
        <taxon>Apicomplexa</taxon>
        <taxon>Conoidasida</taxon>
        <taxon>Coccidia</taxon>
        <taxon>Eucoccidiorida</taxon>
        <taxon>Eimeriorina</taxon>
        <taxon>Eimeriidae</taxon>
        <taxon>Eimeria</taxon>
    </lineage>
</organism>
<evidence type="ECO:0000256" key="1">
    <source>
        <dbReference type="SAM" id="MobiDB-lite"/>
    </source>
</evidence>
<feature type="compositionally biased region" description="Gly residues" evidence="1">
    <location>
        <begin position="44"/>
        <end position="59"/>
    </location>
</feature>
<dbReference type="Proteomes" id="UP000243681">
    <property type="component" value="Chromosome 1"/>
</dbReference>
<evidence type="ECO:0000313" key="3">
    <source>
        <dbReference type="Proteomes" id="UP000243681"/>
    </source>
</evidence>
<feature type="compositionally biased region" description="Basic and acidic residues" evidence="1">
    <location>
        <begin position="68"/>
        <end position="88"/>
    </location>
</feature>
<dbReference type="AlphaFoldDB" id="C8TDU9"/>
<dbReference type="EMBL" id="AM269894">
    <property type="protein sequence ID" value="CAK51435.1"/>
    <property type="molecule type" value="Genomic_DNA"/>
</dbReference>
<feature type="region of interest" description="Disordered" evidence="1">
    <location>
        <begin position="16"/>
        <end position="88"/>
    </location>
</feature>
<evidence type="ECO:0000313" key="2">
    <source>
        <dbReference type="EMBL" id="CAK51435.1"/>
    </source>
</evidence>
<reference evidence="2 3" key="1">
    <citation type="journal article" date="2007" name="Genome Res.">
        <title>Sequencing and analysis of chromosome 1 of Eimeria tenella reveals a unique segmental organization.</title>
        <authorList>
            <person name="Ling K.H."/>
            <person name="Rajandream M.A."/>
            <person name="Rivailler P."/>
            <person name="Ivens A."/>
            <person name="Yap S.J."/>
            <person name="Madeira A.M.B.N."/>
            <person name="Mungall K."/>
            <person name="Billington K."/>
            <person name="Yee W.Y."/>
            <person name="Bankier A.T."/>
            <person name="Carroll F."/>
            <person name="Durham A.M."/>
            <person name="Peters N."/>
            <person name="Loo S.S."/>
            <person name="Mat-Isa M.N."/>
            <person name="Novaes J."/>
            <person name="Quail M."/>
            <person name="Rosli R."/>
            <person name="Shamsudin M.N."/>
            <person name="Sobreira T.J.P."/>
            <person name="Tivey A.R."/>
            <person name="Wai S.F."/>
            <person name="White S."/>
            <person name="Wu X."/>
            <person name="Kerhornou A.X."/>
            <person name="Blake D."/>
            <person name="Mohamed R."/>
            <person name="Shirley M."/>
            <person name="Gruber A."/>
            <person name="Berriman M."/>
            <person name="Tomley F."/>
            <person name="Dear P.H."/>
            <person name="Wan K.L."/>
        </authorList>
    </citation>
    <scope>NUCLEOTIDE SEQUENCE [LARGE SCALE GENOMIC DNA]</scope>
    <source>
        <strain evidence="2 3">Houghton</strain>
    </source>
</reference>
<sequence length="145" mass="15419">MLWCWLQEAIDPSAEQILGPSPEAPLRGPGVPRVSGFSEPWGPPGLGGSGPWGPRGLGGPRPWAPESWGRRPGGDRGPHEASQQRDVEVAAEQKAALTLLQSSKLLPQPCSALRGLAKGLGRKMFRCFFGGGKTKAFLPKGRPHP</sequence>
<protein>
    <submittedName>
        <fullName evidence="2">Uncharacterized protein</fullName>
    </submittedName>
</protein>
<accession>C8TDU9</accession>